<proteinExistence type="inferred from homology"/>
<organism evidence="11 12">
    <name type="scientific">Streptobacillus felis</name>
    <dbReference type="NCBI Taxonomy" id="1384509"/>
    <lineage>
        <taxon>Bacteria</taxon>
        <taxon>Fusobacteriati</taxon>
        <taxon>Fusobacteriota</taxon>
        <taxon>Fusobacteriia</taxon>
        <taxon>Fusobacteriales</taxon>
        <taxon>Leptotrichiaceae</taxon>
        <taxon>Streptobacillus</taxon>
    </lineage>
</organism>
<feature type="transmembrane region" description="Helical" evidence="9">
    <location>
        <begin position="391"/>
        <end position="414"/>
    </location>
</feature>
<evidence type="ECO:0000256" key="6">
    <source>
        <dbReference type="ARBA" id="ARBA00022989"/>
    </source>
</evidence>
<reference evidence="11 12" key="1">
    <citation type="submission" date="2020-05" db="EMBL/GenBank/DDBJ databases">
        <title>Streptobacillus felis strain LHL191014123.</title>
        <authorList>
            <person name="Fawzy A."/>
            <person name="Rau J."/>
            <person name="Risse K."/>
            <person name="Schauerte N."/>
            <person name="Geiger C."/>
            <person name="Blom J."/>
            <person name="Imirzalioglu C."/>
            <person name="Falgenhauer J."/>
            <person name="Bach A."/>
            <person name="Herden C."/>
            <person name="Eisenberg T."/>
        </authorList>
    </citation>
    <scope>NUCLEOTIDE SEQUENCE [LARGE SCALE GENOMIC DNA]</scope>
    <source>
        <strain evidence="11 12">LHL191014123</strain>
    </source>
</reference>
<keyword evidence="9" id="KW-0479">Metal-binding</keyword>
<sequence length="484" mass="54385">MKNNLDIEKLTQEEIETLKQEIKSRLEHEDEEEYFEEDIDTEEIAEDLQNLESEEEVEEFVEEHNTVDIADSFYEIEDDNELLRVFNLFSEEVKIEIFEEADEKLQVRILNLLDLDETIDILSYLPPDDVADILGSLELRKSKEILDNMKRSDANKIRLLLGYADDTAGGIMTTQYIAFKKNLKIKDIMEKIKIIGPKTEYIETIFVLDEESRLFGEADLRDILTASDDTLLEEITDENIIYVDPYYDQEKVAQIVSRYGLKVVPVVNRKGNMLGIITIDDVIDVINEENTEDILKMHGAGDDETLETTLKESVSKRLPWLAINLITAFLASFTVGLFSNTIDAVVALAVSMPIVSGMGGNAGTQSLAVTIRSIALDESDSDDSWNISLKYIALGFINGIILGIICGIAIYFFYKSFYLSFVIFLAMIGNCVIACLAGYLIPVGLKLLKIDPAMASAVVLTTITDICGFFLFLGLATVFLDKLV</sequence>
<dbReference type="Gene3D" id="1.25.60.10">
    <property type="entry name" value="MgtE N-terminal domain-like"/>
    <property type="match status" value="1"/>
</dbReference>
<name>A0A7Z0T9Y2_9FUSO</name>
<dbReference type="GO" id="GO:0015095">
    <property type="term" value="F:magnesium ion transmembrane transporter activity"/>
    <property type="evidence" value="ECO:0007669"/>
    <property type="project" value="UniProtKB-UniRule"/>
</dbReference>
<evidence type="ECO:0000256" key="2">
    <source>
        <dbReference type="ARBA" id="ARBA00009749"/>
    </source>
</evidence>
<evidence type="ECO:0000256" key="5">
    <source>
        <dbReference type="ARBA" id="ARBA00022842"/>
    </source>
</evidence>
<comment type="function">
    <text evidence="9">Acts as a magnesium transporter.</text>
</comment>
<evidence type="ECO:0000256" key="3">
    <source>
        <dbReference type="ARBA" id="ARBA00022448"/>
    </source>
</evidence>
<dbReference type="SUPFAM" id="SSF161093">
    <property type="entry name" value="MgtE membrane domain-like"/>
    <property type="match status" value="1"/>
</dbReference>
<keyword evidence="8" id="KW-0129">CBS domain</keyword>
<dbReference type="SMART" id="SM00116">
    <property type="entry name" value="CBS"/>
    <property type="match status" value="1"/>
</dbReference>
<dbReference type="Pfam" id="PF03448">
    <property type="entry name" value="MgtE_N"/>
    <property type="match status" value="1"/>
</dbReference>
<dbReference type="PANTHER" id="PTHR43773:SF1">
    <property type="entry name" value="MAGNESIUM TRANSPORTER MGTE"/>
    <property type="match status" value="1"/>
</dbReference>
<dbReference type="InterPro" id="IPR046342">
    <property type="entry name" value="CBS_dom_sf"/>
</dbReference>
<dbReference type="InterPro" id="IPR006667">
    <property type="entry name" value="SLC41_membr_dom"/>
</dbReference>
<feature type="transmembrane region" description="Helical" evidence="9">
    <location>
        <begin position="453"/>
        <end position="480"/>
    </location>
</feature>
<dbReference type="Gene3D" id="3.10.580.10">
    <property type="entry name" value="CBS-domain"/>
    <property type="match status" value="1"/>
</dbReference>
<accession>A0A7Z0T9Y2</accession>
<dbReference type="SUPFAM" id="SSF54631">
    <property type="entry name" value="CBS-domain pair"/>
    <property type="match status" value="1"/>
</dbReference>
<comment type="similarity">
    <text evidence="2 9">Belongs to the SLC41A transporter family.</text>
</comment>
<dbReference type="RefSeq" id="WP_180135395.1">
    <property type="nucleotide sequence ID" value="NZ_JABMKT010000003.1"/>
</dbReference>
<keyword evidence="7 9" id="KW-0472">Membrane</keyword>
<dbReference type="NCBIfam" id="TIGR00400">
    <property type="entry name" value="mgtE"/>
    <property type="match status" value="1"/>
</dbReference>
<dbReference type="Pfam" id="PF00571">
    <property type="entry name" value="CBS"/>
    <property type="match status" value="1"/>
</dbReference>
<protein>
    <recommendedName>
        <fullName evidence="9">Magnesium transporter MgtE</fullName>
    </recommendedName>
</protein>
<dbReference type="Pfam" id="PF01769">
    <property type="entry name" value="MgtE"/>
    <property type="match status" value="1"/>
</dbReference>
<dbReference type="InterPro" id="IPR036739">
    <property type="entry name" value="SLC41_membr_dom_sf"/>
</dbReference>
<keyword evidence="6 9" id="KW-1133">Transmembrane helix</keyword>
<evidence type="ECO:0000259" key="10">
    <source>
        <dbReference type="PROSITE" id="PS51371"/>
    </source>
</evidence>
<dbReference type="CDD" id="cd04606">
    <property type="entry name" value="CBS_pair_Mg_transporter"/>
    <property type="match status" value="1"/>
</dbReference>
<keyword evidence="5 9" id="KW-0460">Magnesium</keyword>
<keyword evidence="4 9" id="KW-0812">Transmembrane</keyword>
<comment type="caution">
    <text evidence="9">Lacks conserved residue(s) required for the propagation of feature annotation.</text>
</comment>
<dbReference type="AlphaFoldDB" id="A0A7Z0T9Y2"/>
<dbReference type="GO" id="GO:0005886">
    <property type="term" value="C:plasma membrane"/>
    <property type="evidence" value="ECO:0007669"/>
    <property type="project" value="UniProtKB-SubCell"/>
</dbReference>
<evidence type="ECO:0000313" key="11">
    <source>
        <dbReference type="EMBL" id="NYV27470.1"/>
    </source>
</evidence>
<feature type="transmembrane region" description="Helical" evidence="9">
    <location>
        <begin position="421"/>
        <end position="441"/>
    </location>
</feature>
<dbReference type="InterPro" id="IPR000644">
    <property type="entry name" value="CBS_dom"/>
</dbReference>
<dbReference type="InterPro" id="IPR006669">
    <property type="entry name" value="MgtE_transporter"/>
</dbReference>
<evidence type="ECO:0000256" key="7">
    <source>
        <dbReference type="ARBA" id="ARBA00023136"/>
    </source>
</evidence>
<dbReference type="Proteomes" id="UP000526184">
    <property type="component" value="Unassembled WGS sequence"/>
</dbReference>
<dbReference type="Gene3D" id="1.10.357.20">
    <property type="entry name" value="SLC41 divalent cation transporters, integral membrane domain"/>
    <property type="match status" value="1"/>
</dbReference>
<evidence type="ECO:0000256" key="4">
    <source>
        <dbReference type="ARBA" id="ARBA00022692"/>
    </source>
</evidence>
<dbReference type="InterPro" id="IPR038076">
    <property type="entry name" value="MgtE_N_sf"/>
</dbReference>
<evidence type="ECO:0000256" key="9">
    <source>
        <dbReference type="RuleBase" id="RU362011"/>
    </source>
</evidence>
<keyword evidence="12" id="KW-1185">Reference proteome</keyword>
<comment type="subunit">
    <text evidence="9">Homodimer.</text>
</comment>
<keyword evidence="3 9" id="KW-0813">Transport</keyword>
<gene>
    <name evidence="11" type="primary">mgtE</name>
    <name evidence="11" type="ORF">HP397_01330</name>
</gene>
<evidence type="ECO:0000313" key="12">
    <source>
        <dbReference type="Proteomes" id="UP000526184"/>
    </source>
</evidence>
<dbReference type="SUPFAM" id="SSF158791">
    <property type="entry name" value="MgtE N-terminal domain-like"/>
    <property type="match status" value="1"/>
</dbReference>
<dbReference type="EMBL" id="JABMKT010000003">
    <property type="protein sequence ID" value="NYV27470.1"/>
    <property type="molecule type" value="Genomic_DNA"/>
</dbReference>
<comment type="caution">
    <text evidence="11">The sequence shown here is derived from an EMBL/GenBank/DDBJ whole genome shotgun (WGS) entry which is preliminary data.</text>
</comment>
<dbReference type="InterPro" id="IPR006668">
    <property type="entry name" value="Mg_transptr_MgtE_intracell_dom"/>
</dbReference>
<dbReference type="PROSITE" id="PS51371">
    <property type="entry name" value="CBS"/>
    <property type="match status" value="1"/>
</dbReference>
<dbReference type="PANTHER" id="PTHR43773">
    <property type="entry name" value="MAGNESIUM TRANSPORTER MGTE"/>
    <property type="match status" value="1"/>
</dbReference>
<evidence type="ECO:0000256" key="8">
    <source>
        <dbReference type="PROSITE-ProRule" id="PRU00703"/>
    </source>
</evidence>
<dbReference type="SMART" id="SM00924">
    <property type="entry name" value="MgtE_N"/>
    <property type="match status" value="1"/>
</dbReference>
<feature type="domain" description="CBS" evidence="10">
    <location>
        <begin position="235"/>
        <end position="292"/>
    </location>
</feature>
<comment type="subcellular location">
    <subcellularLocation>
        <location evidence="9">Cell membrane</location>
        <topology evidence="9">Multi-pass membrane protein</topology>
    </subcellularLocation>
    <subcellularLocation>
        <location evidence="1">Membrane</location>
        <topology evidence="1">Multi-pass membrane protein</topology>
    </subcellularLocation>
</comment>
<keyword evidence="9" id="KW-1003">Cell membrane</keyword>
<feature type="transmembrane region" description="Helical" evidence="9">
    <location>
        <begin position="318"/>
        <end position="338"/>
    </location>
</feature>
<dbReference type="GO" id="GO:0046872">
    <property type="term" value="F:metal ion binding"/>
    <property type="evidence" value="ECO:0007669"/>
    <property type="project" value="UniProtKB-KW"/>
</dbReference>
<evidence type="ECO:0000256" key="1">
    <source>
        <dbReference type="ARBA" id="ARBA00004141"/>
    </source>
</evidence>